<evidence type="ECO:0000259" key="2">
    <source>
        <dbReference type="Pfam" id="PF23398"/>
    </source>
</evidence>
<dbReference type="STRING" id="67003.A0A1X0P7F9"/>
<feature type="domain" description="Flagellar attachment zone protein 1 conserved" evidence="2">
    <location>
        <begin position="2"/>
        <end position="44"/>
    </location>
</feature>
<organism evidence="3 4">
    <name type="scientific">Trypanosoma theileri</name>
    <dbReference type="NCBI Taxonomy" id="67003"/>
    <lineage>
        <taxon>Eukaryota</taxon>
        <taxon>Discoba</taxon>
        <taxon>Euglenozoa</taxon>
        <taxon>Kinetoplastea</taxon>
        <taxon>Metakinetoplastina</taxon>
        <taxon>Trypanosomatida</taxon>
        <taxon>Trypanosomatidae</taxon>
        <taxon>Trypanosoma</taxon>
    </lineage>
</organism>
<dbReference type="InterPro" id="IPR056614">
    <property type="entry name" value="FAZ1_cons"/>
</dbReference>
<name>A0A1X0P7F9_9TRYP</name>
<dbReference type="OrthoDB" id="260030at2759"/>
<feature type="domain" description="Flagellar attachment zone protein 1 conserved" evidence="2">
    <location>
        <begin position="254"/>
        <end position="344"/>
    </location>
</feature>
<dbReference type="GeneID" id="39981288"/>
<evidence type="ECO:0000313" key="4">
    <source>
        <dbReference type="Proteomes" id="UP000192257"/>
    </source>
</evidence>
<keyword evidence="4" id="KW-1185">Reference proteome</keyword>
<accession>A0A1X0P7F9</accession>
<evidence type="ECO:0000313" key="3">
    <source>
        <dbReference type="EMBL" id="ORC92864.1"/>
    </source>
</evidence>
<dbReference type="Proteomes" id="UP000192257">
    <property type="component" value="Unassembled WGS sequence"/>
</dbReference>
<evidence type="ECO:0000256" key="1">
    <source>
        <dbReference type="SAM" id="Coils"/>
    </source>
</evidence>
<reference evidence="3 4" key="1">
    <citation type="submission" date="2017-03" db="EMBL/GenBank/DDBJ databases">
        <title>An alternative strategy for trypanosome survival in the mammalian bloodstream revealed through genome and transcriptome analysis of the ubiquitous bovine parasite Trypanosoma (Megatrypanum) theileri.</title>
        <authorList>
            <person name="Kelly S."/>
            <person name="Ivens A."/>
            <person name="Mott A."/>
            <person name="O'Neill E."/>
            <person name="Emms D."/>
            <person name="Macleod O."/>
            <person name="Voorheis P."/>
            <person name="Matthews J."/>
            <person name="Matthews K."/>
            <person name="Carrington M."/>
        </authorList>
    </citation>
    <scope>NUCLEOTIDE SEQUENCE [LARGE SCALE GENOMIC DNA]</scope>
    <source>
        <strain evidence="3">Edinburgh</strain>
    </source>
</reference>
<protein>
    <submittedName>
        <fullName evidence="3">Mitotubule-associated protein Gb4</fullName>
    </submittedName>
</protein>
<feature type="domain" description="Flagellar attachment zone protein 1 conserved" evidence="2">
    <location>
        <begin position="162"/>
        <end position="251"/>
    </location>
</feature>
<feature type="domain" description="Flagellar attachment zone protein 1 conserved" evidence="2">
    <location>
        <begin position="45"/>
        <end position="135"/>
    </location>
</feature>
<feature type="coiled-coil region" evidence="1">
    <location>
        <begin position="463"/>
        <end position="497"/>
    </location>
</feature>
<keyword evidence="1" id="KW-0175">Coiled coil</keyword>
<dbReference type="RefSeq" id="XP_028886930.1">
    <property type="nucleotide sequence ID" value="XM_029021508.1"/>
</dbReference>
<dbReference type="Pfam" id="PF23398">
    <property type="entry name" value="FAZ1_cons"/>
    <property type="match status" value="4"/>
</dbReference>
<sequence>MSNSDEGLLVDFGLRHPTTLAEADVNADLKACKYKTLWELYEERMVETTHELGFDGEDWEYVVEQHPKEVEEAVASETARALKCEREDVTRVDLDPAPQGLIAFVTVQHSPQLKEEQIMDTLQQCEYKAVWALYVPRVGPTDASASAAARSAENTAGVVDDIVTAHHVGFEGPGWENVLVEKRKDLLQAFVYDTAKYLSVDNDDILDVVMSNSDEGLLVDFGLRHPTTLAEADVNADLKACEYETLWELYDEGMVRTTQELGFEGEDWEYVVQQHPKEVEEAVASETARALKCEREDVTRVELDPAPQGLIAFVTVQHLPSMSEDVMRDLLRKYPFKEVWALYDIPISRSNDAGNEGSKSADSARRRAKEAFFETTRAEADLLEAEEEARRLEAVAEAALREARHCREASLKASESARQKEEAAVLQLLEVASSAADAAVRAEAFAEWSRRQQKSNIINAGEEENETEQLTYLRNALAQARRERDEYRDLLEEERYRREKTMSDSRRRRVSSEGPA</sequence>
<dbReference type="AlphaFoldDB" id="A0A1X0P7F9"/>
<dbReference type="VEuPathDB" id="TriTrypDB:TM35_000021900"/>
<feature type="coiled-coil region" evidence="1">
    <location>
        <begin position="375"/>
        <end position="402"/>
    </location>
</feature>
<proteinExistence type="predicted"/>
<dbReference type="EMBL" id="NBCO01000002">
    <property type="protein sequence ID" value="ORC92864.1"/>
    <property type="molecule type" value="Genomic_DNA"/>
</dbReference>
<gene>
    <name evidence="3" type="ORF">TM35_000021900</name>
</gene>
<comment type="caution">
    <text evidence="3">The sequence shown here is derived from an EMBL/GenBank/DDBJ whole genome shotgun (WGS) entry which is preliminary data.</text>
</comment>